<protein>
    <submittedName>
        <fullName evidence="1">Uncharacterized protein</fullName>
    </submittedName>
</protein>
<dbReference type="RefSeq" id="WP_091511561.1">
    <property type="nucleotide sequence ID" value="NZ_FOLE01000005.1"/>
</dbReference>
<dbReference type="Proteomes" id="UP000199514">
    <property type="component" value="Unassembled WGS sequence"/>
</dbReference>
<gene>
    <name evidence="1" type="ORF">SAMN05421780_10579</name>
</gene>
<dbReference type="EMBL" id="FOLE01000005">
    <property type="protein sequence ID" value="SFC39234.1"/>
    <property type="molecule type" value="Genomic_DNA"/>
</dbReference>
<name>A0A1I1ISM1_9BACT</name>
<organism evidence="1 2">
    <name type="scientific">Flexibacter flexilis DSM 6793</name>
    <dbReference type="NCBI Taxonomy" id="927664"/>
    <lineage>
        <taxon>Bacteria</taxon>
        <taxon>Pseudomonadati</taxon>
        <taxon>Bacteroidota</taxon>
        <taxon>Cytophagia</taxon>
        <taxon>Cytophagales</taxon>
        <taxon>Flexibacteraceae</taxon>
        <taxon>Flexibacter</taxon>
    </lineage>
</organism>
<sequence length="234" mass="26272">MTSISEKSFGARLVNAESLSIHLKAFGNYIPPSEALSIENFDQFLNNIRNHNANVAKIRANYSMMVEKRLQLFRKNPDSLEKILSPIGSTVRAQCGKDAKVTYEVEDLITRLRGKHKVKSMLEHEDNTKQSISQSERSYGSMTQHFSDLIVMLTAMGANYAPSNEMVKLSALNTKLTAIRAANISVITAYGSLKMATDTRQSQYLDLLERTKRIKEAVKSQFGVKSNEYALVMQ</sequence>
<reference evidence="1 2" key="1">
    <citation type="submission" date="2016-10" db="EMBL/GenBank/DDBJ databases">
        <authorList>
            <person name="de Groot N.N."/>
        </authorList>
    </citation>
    <scope>NUCLEOTIDE SEQUENCE [LARGE SCALE GENOMIC DNA]</scope>
    <source>
        <strain evidence="1 2">DSM 6793</strain>
    </source>
</reference>
<dbReference type="AlphaFoldDB" id="A0A1I1ISM1"/>
<accession>A0A1I1ISM1</accession>
<keyword evidence="2" id="KW-1185">Reference proteome</keyword>
<evidence type="ECO:0000313" key="1">
    <source>
        <dbReference type="EMBL" id="SFC39234.1"/>
    </source>
</evidence>
<evidence type="ECO:0000313" key="2">
    <source>
        <dbReference type="Proteomes" id="UP000199514"/>
    </source>
</evidence>
<dbReference type="OrthoDB" id="1416897at2"/>
<proteinExistence type="predicted"/>